<gene>
    <name evidence="2" type="ORF">DX130_19995</name>
</gene>
<dbReference type="OrthoDB" id="10006294at2"/>
<reference evidence="2 3" key="1">
    <citation type="submission" date="2018-08" db="EMBL/GenBank/DDBJ databases">
        <title>Paenibacillus sp. M4BSY-1, whole genome shotgun sequence.</title>
        <authorList>
            <person name="Tuo L."/>
        </authorList>
    </citation>
    <scope>NUCLEOTIDE SEQUENCE [LARGE SCALE GENOMIC DNA]</scope>
    <source>
        <strain evidence="2 3">M4BSY-1</strain>
    </source>
</reference>
<accession>A0A371P8X2</accession>
<evidence type="ECO:0000313" key="2">
    <source>
        <dbReference type="EMBL" id="REK71978.1"/>
    </source>
</evidence>
<evidence type="ECO:0000313" key="3">
    <source>
        <dbReference type="Proteomes" id="UP000261905"/>
    </source>
</evidence>
<dbReference type="EMBL" id="QUBQ01000004">
    <property type="protein sequence ID" value="REK71978.1"/>
    <property type="molecule type" value="Genomic_DNA"/>
</dbReference>
<keyword evidence="3" id="KW-1185">Reference proteome</keyword>
<protein>
    <submittedName>
        <fullName evidence="2">Uncharacterized protein</fullName>
    </submittedName>
</protein>
<dbReference type="InterPro" id="IPR038026">
    <property type="entry name" value="MtlR-like_sf"/>
</dbReference>
<feature type="coiled-coil region" evidence="1">
    <location>
        <begin position="115"/>
        <end position="142"/>
    </location>
</feature>
<comment type="caution">
    <text evidence="2">The sequence shown here is derived from an EMBL/GenBank/DDBJ whole genome shotgun (WGS) entry which is preliminary data.</text>
</comment>
<evidence type="ECO:0000256" key="1">
    <source>
        <dbReference type="SAM" id="Coils"/>
    </source>
</evidence>
<dbReference type="AlphaFoldDB" id="A0A371P8X2"/>
<dbReference type="SUPFAM" id="SSF158668">
    <property type="entry name" value="MtlR-like"/>
    <property type="match status" value="1"/>
</dbReference>
<organism evidence="2 3">
    <name type="scientific">Paenibacillus paeoniae</name>
    <dbReference type="NCBI Taxonomy" id="2292705"/>
    <lineage>
        <taxon>Bacteria</taxon>
        <taxon>Bacillati</taxon>
        <taxon>Bacillota</taxon>
        <taxon>Bacilli</taxon>
        <taxon>Bacillales</taxon>
        <taxon>Paenibacillaceae</taxon>
        <taxon>Paenibacillus</taxon>
    </lineage>
</organism>
<sequence>MKTRAELAVTLHHFKEFIQEENSILSIVLKGQLLIEKEIESLINSVYQNASVLNLDRMFFPNKIDLLIAIGALSIDEGNTYKLFNKLRRKFAHNIEYCMSKENLDEVISSFTARHHALDEILNKLEDEIDIVENTKRVIRILLDLLLWQNAEDPEKNIKSGEYISAEEIEDYVRRHRNGEFEENI</sequence>
<dbReference type="RefSeq" id="WP_116048359.1">
    <property type="nucleotide sequence ID" value="NZ_QUBQ01000004.1"/>
</dbReference>
<keyword evidence="1" id="KW-0175">Coiled coil</keyword>
<name>A0A371P8X2_9BACL</name>
<proteinExistence type="predicted"/>
<dbReference type="Proteomes" id="UP000261905">
    <property type="component" value="Unassembled WGS sequence"/>
</dbReference>